<gene>
    <name evidence="7" type="ORF">KSX_83880</name>
</gene>
<evidence type="ECO:0000259" key="6">
    <source>
        <dbReference type="Pfam" id="PF22073"/>
    </source>
</evidence>
<name>A0A8J3MYZ7_9CHLR</name>
<feature type="transmembrane region" description="Helical" evidence="3">
    <location>
        <begin position="33"/>
        <end position="53"/>
    </location>
</feature>
<dbReference type="Gene3D" id="2.60.120.200">
    <property type="match status" value="1"/>
</dbReference>
<feature type="domain" description="Abnormal spindle-like microcephaly-associated protein ASH" evidence="4">
    <location>
        <begin position="534"/>
        <end position="626"/>
    </location>
</feature>
<comment type="subcellular location">
    <subcellularLocation>
        <location evidence="1">Cytoplasm</location>
    </subcellularLocation>
</comment>
<evidence type="ECO:0000256" key="1">
    <source>
        <dbReference type="ARBA" id="ARBA00004496"/>
    </source>
</evidence>
<dbReference type="PANTHER" id="PTHR22050:SF0">
    <property type="entry name" value="TRANSMEMBRANE PROTEIN 131 HOMOLOG"/>
    <property type="match status" value="1"/>
</dbReference>
<comment type="caution">
    <text evidence="7">The sequence shown here is derived from an EMBL/GenBank/DDBJ whole genome shotgun (WGS) entry which is preliminary data.</text>
</comment>
<accession>A0A8J3MYZ7</accession>
<dbReference type="InterPro" id="IPR013783">
    <property type="entry name" value="Ig-like_fold"/>
</dbReference>
<dbReference type="InterPro" id="IPR039877">
    <property type="entry name" value="TMEM131-like"/>
</dbReference>
<dbReference type="AlphaFoldDB" id="A0A8J3MYZ7"/>
<dbReference type="Pfam" id="PF20254">
    <property type="entry name" value="DMFA2_C"/>
    <property type="match status" value="1"/>
</dbReference>
<keyword evidence="2" id="KW-0963">Cytoplasm</keyword>
<dbReference type="GO" id="GO:0005737">
    <property type="term" value="C:cytoplasm"/>
    <property type="evidence" value="ECO:0007669"/>
    <property type="project" value="UniProtKB-SubCell"/>
</dbReference>
<dbReference type="GO" id="GO:0016020">
    <property type="term" value="C:membrane"/>
    <property type="evidence" value="ECO:0007669"/>
    <property type="project" value="TreeGrafter"/>
</dbReference>
<keyword evidence="8" id="KW-1185">Reference proteome</keyword>
<evidence type="ECO:0000259" key="5">
    <source>
        <dbReference type="Pfam" id="PF20254"/>
    </source>
</evidence>
<feature type="domain" description="Cep192/Spd-2-like" evidence="6">
    <location>
        <begin position="639"/>
        <end position="745"/>
    </location>
</feature>
<protein>
    <recommendedName>
        <fullName evidence="9">Choice-of-anchor D domain-containing protein</fullName>
    </recommendedName>
</protein>
<dbReference type="PANTHER" id="PTHR22050">
    <property type="entry name" value="RW1 PROTEIN HOMOLOG"/>
    <property type="match status" value="1"/>
</dbReference>
<dbReference type="InterPro" id="IPR046540">
    <property type="entry name" value="DMFA2_C"/>
</dbReference>
<dbReference type="Pfam" id="PF15780">
    <property type="entry name" value="ASH"/>
    <property type="match status" value="1"/>
</dbReference>
<dbReference type="EMBL" id="BNJF01000007">
    <property type="protein sequence ID" value="GHO50225.1"/>
    <property type="molecule type" value="Genomic_DNA"/>
</dbReference>
<evidence type="ECO:0000256" key="3">
    <source>
        <dbReference type="SAM" id="Phobius"/>
    </source>
</evidence>
<dbReference type="Pfam" id="PF22073">
    <property type="entry name" value="Cep192_D4"/>
    <property type="match status" value="1"/>
</dbReference>
<dbReference type="RefSeq" id="WP_220199276.1">
    <property type="nucleotide sequence ID" value="NZ_BNJF01000007.1"/>
</dbReference>
<evidence type="ECO:0000259" key="4">
    <source>
        <dbReference type="Pfam" id="PF15780"/>
    </source>
</evidence>
<evidence type="ECO:0000313" key="8">
    <source>
        <dbReference type="Proteomes" id="UP000612362"/>
    </source>
</evidence>
<keyword evidence="3" id="KW-1133">Transmembrane helix</keyword>
<dbReference type="InterPro" id="IPR031549">
    <property type="entry name" value="ASH"/>
</dbReference>
<dbReference type="Proteomes" id="UP000612362">
    <property type="component" value="Unassembled WGS sequence"/>
</dbReference>
<evidence type="ECO:0008006" key="9">
    <source>
        <dbReference type="Google" id="ProtNLM"/>
    </source>
</evidence>
<dbReference type="Gene3D" id="2.60.40.10">
    <property type="entry name" value="Immunoglobulins"/>
    <property type="match status" value="2"/>
</dbReference>
<evidence type="ECO:0000256" key="2">
    <source>
        <dbReference type="ARBA" id="ARBA00022490"/>
    </source>
</evidence>
<dbReference type="InterPro" id="IPR054090">
    <property type="entry name" value="Cep192_Spd-2-like_dom"/>
</dbReference>
<keyword evidence="3" id="KW-0472">Membrane</keyword>
<reference evidence="7" key="1">
    <citation type="submission" date="2020-10" db="EMBL/GenBank/DDBJ databases">
        <title>Taxonomic study of unclassified bacteria belonging to the class Ktedonobacteria.</title>
        <authorList>
            <person name="Yabe S."/>
            <person name="Wang C.M."/>
            <person name="Zheng Y."/>
            <person name="Sakai Y."/>
            <person name="Cavaletti L."/>
            <person name="Monciardini P."/>
            <person name="Donadio S."/>
        </authorList>
    </citation>
    <scope>NUCLEOTIDE SEQUENCE</scope>
    <source>
        <strain evidence="7">SOSP1-1</strain>
    </source>
</reference>
<feature type="domain" description="N,N-dimethylformamidase beta subunit-like C-terminal" evidence="5">
    <location>
        <begin position="123"/>
        <end position="504"/>
    </location>
</feature>
<keyword evidence="3" id="KW-0812">Transmembrane</keyword>
<proteinExistence type="predicted"/>
<organism evidence="7 8">
    <name type="scientific">Ktedonospora formicarum</name>
    <dbReference type="NCBI Taxonomy" id="2778364"/>
    <lineage>
        <taxon>Bacteria</taxon>
        <taxon>Bacillati</taxon>
        <taxon>Chloroflexota</taxon>
        <taxon>Ktedonobacteria</taxon>
        <taxon>Ktedonobacterales</taxon>
        <taxon>Ktedonobacteraceae</taxon>
        <taxon>Ktedonospora</taxon>
    </lineage>
</organism>
<evidence type="ECO:0000313" key="7">
    <source>
        <dbReference type="EMBL" id="GHO50225.1"/>
    </source>
</evidence>
<sequence length="944" mass="100244">MIKLVQRWRAVKSIRQGRLTTASNAQAPERRSLRLILVCALIGALLPVAYVTITHTISLASRDSQNTQNAIQIENSKPGTDGWNDFASELQPDLISGYGSRISVNHGQSVDFFVTTTAASVSIDIFRTGWYGGLGARKVASLGSFPGVHQAIPTPDATTGIVDCHWTKTTTLTVPTDWVTGVYLAKLTSSANHSSFIFFVVRNDGGHEDLLFQTSVTTYQAYNTWGGTSLYNNNTNGAIFSGPHASKVSFNRPFNPGDSNGAGHYFWWEYKFVRWAESQGYDISYTTDIDTSENVTNPLTNHKAFLSVGHDEYWTKSMRDNVEGAIAAGVNVGFFGANTSYWQIRLAPDSAGTADRIQVGYKDFANFNVPPGPDPMYGLDNSVVTTLWRDPVVNRPENAMLGGMFEQQVYQDYPFVAQNTSHWVYAGTGLTNGSQVPGIIGYEYDKVFNNGATPAGLTILGSSPVNACCGTGNSHADTTIYTAPSGARVFNAGTIQWSLGLDNSQGNTYANVGIQRMTANLLNNFISSTPPGVSLSPASLSFGNQNVNTASSSQNVSLINNGNSSLTLNSISLTGANASEFSQSNNCGSSVAAHASCIISVSFTPASQGGKSATLTISDNASGSPHTASLAGNGVVPTPGITINPLSLDFGTQNLNLASGSKALTLSNNGTAFLTISSIGISGTNAGDFSQGNNCPTGSSSLAPNASCTINVTFTPTSLGSRSATLTINDNANGSPHTVSLSGTGVNSTVYLNDGFESGNTSKWSLPNSDGSGTVSIESTTTHSGTRAVSITNGNNQYAYLGAPLASAQAHTYTRFYIRIANVSNGSVVAIGRNQNDGPVWEVDYNSNSHAFDIYFWNGSNQIYSISTPNNSVSANTWYSLEIQDFQDQSGHAEVWLNGISRGTIDGDLSMTNKYARVLIFNNAPTSMYFDDVQVASNYNGPVN</sequence>
<dbReference type="NCBIfam" id="NF012200">
    <property type="entry name" value="choice_anch_D"/>
    <property type="match status" value="2"/>
</dbReference>